<protein>
    <recommendedName>
        <fullName evidence="3">SWIM-type domain-containing protein</fullName>
    </recommendedName>
</protein>
<feature type="compositionally biased region" description="Polar residues" evidence="2">
    <location>
        <begin position="413"/>
        <end position="431"/>
    </location>
</feature>
<dbReference type="GO" id="GO:0008270">
    <property type="term" value="F:zinc ion binding"/>
    <property type="evidence" value="ECO:0007669"/>
    <property type="project" value="UniProtKB-KW"/>
</dbReference>
<dbReference type="InterPro" id="IPR007527">
    <property type="entry name" value="Znf_SWIM"/>
</dbReference>
<dbReference type="PROSITE" id="PS50966">
    <property type="entry name" value="ZF_SWIM"/>
    <property type="match status" value="1"/>
</dbReference>
<evidence type="ECO:0000313" key="5">
    <source>
        <dbReference type="Proteomes" id="UP000749559"/>
    </source>
</evidence>
<feature type="domain" description="SWIM-type" evidence="3">
    <location>
        <begin position="25"/>
        <end position="61"/>
    </location>
</feature>
<keyword evidence="1" id="KW-0863">Zinc-finger</keyword>
<comment type="caution">
    <text evidence="4">The sequence shown here is derived from an EMBL/GenBank/DDBJ whole genome shotgun (WGS) entry which is preliminary data.</text>
</comment>
<evidence type="ECO:0000313" key="4">
    <source>
        <dbReference type="EMBL" id="CAH1800538.1"/>
    </source>
</evidence>
<proteinExistence type="predicted"/>
<keyword evidence="1" id="KW-0862">Zinc</keyword>
<evidence type="ECO:0000259" key="3">
    <source>
        <dbReference type="PROSITE" id="PS50966"/>
    </source>
</evidence>
<organism evidence="4 5">
    <name type="scientific">Owenia fusiformis</name>
    <name type="common">Polychaete worm</name>
    <dbReference type="NCBI Taxonomy" id="6347"/>
    <lineage>
        <taxon>Eukaryota</taxon>
        <taxon>Metazoa</taxon>
        <taxon>Spiralia</taxon>
        <taxon>Lophotrochozoa</taxon>
        <taxon>Annelida</taxon>
        <taxon>Polychaeta</taxon>
        <taxon>Sedentaria</taxon>
        <taxon>Canalipalpata</taxon>
        <taxon>Sabellida</taxon>
        <taxon>Oweniida</taxon>
        <taxon>Oweniidae</taxon>
        <taxon>Owenia</taxon>
    </lineage>
</organism>
<feature type="region of interest" description="Disordered" evidence="2">
    <location>
        <begin position="413"/>
        <end position="474"/>
    </location>
</feature>
<keyword evidence="5" id="KW-1185">Reference proteome</keyword>
<gene>
    <name evidence="4" type="ORF">OFUS_LOCUS24409</name>
</gene>
<reference evidence="4" key="1">
    <citation type="submission" date="2022-03" db="EMBL/GenBank/DDBJ databases">
        <authorList>
            <person name="Martin C."/>
        </authorList>
    </citation>
    <scope>NUCLEOTIDE SEQUENCE</scope>
</reference>
<dbReference type="Proteomes" id="UP000749559">
    <property type="component" value="Unassembled WGS sequence"/>
</dbReference>
<dbReference type="EMBL" id="CAIIXF020000012">
    <property type="protein sequence ID" value="CAH1800538.1"/>
    <property type="molecule type" value="Genomic_DNA"/>
</dbReference>
<name>A0A8S4Q3W0_OWEFU</name>
<evidence type="ECO:0000256" key="1">
    <source>
        <dbReference type="PROSITE-ProRule" id="PRU00325"/>
    </source>
</evidence>
<sequence>MTVPQETPACSFDTSRSLTKSLLKYDIETWELPCSCSLLSNEFNGWDRPCHHVATENRQVKRNKRATIPQETPVREPTILAHRPTYLKVQPLKKKKKELRLQETHGTTDKENIALPKINPHNNNSADQQPALVVPGVSNTTKAQDPEYPKVHLFKHYQNAKTYIREYRKIHQALRYRGGNSPILGLDVPDPYVVRLSELEISPTLLVRTLRTKLGDTKLKEHKKKTTSTALNNENCDKAAIDTNKSDERARLEDGISKPIKMPPLDNLFVGSRPIKDNRRLPNLSPTIVKRKTTNSETGRTSLPELTMRRRDVHDLALTGGLTPSTSFPFPVHVVDDARAVRGDKLSNKDFSKSKKKKTASTLLESIKKVAEKRKVQYATKMALRASNENTNEMPKVNPGRYILEAINSSCTESDNNSFDDQGIENDQSTGEYKHSVTGQREIEGHPAEYRSHNHDKLLDYKNRNRGDLQLKSI</sequence>
<keyword evidence="1" id="KW-0479">Metal-binding</keyword>
<evidence type="ECO:0000256" key="2">
    <source>
        <dbReference type="SAM" id="MobiDB-lite"/>
    </source>
</evidence>
<dbReference type="AlphaFoldDB" id="A0A8S4Q3W0"/>
<accession>A0A8S4Q3W0</accession>
<dbReference type="OrthoDB" id="5975130at2759"/>
<feature type="compositionally biased region" description="Basic and acidic residues" evidence="2">
    <location>
        <begin position="441"/>
        <end position="474"/>
    </location>
</feature>